<keyword evidence="5 6" id="KW-0472">Membrane</keyword>
<dbReference type="CDD" id="cd01949">
    <property type="entry name" value="GGDEF"/>
    <property type="match status" value="1"/>
</dbReference>
<reference evidence="9" key="1">
    <citation type="submission" date="2018-05" db="EMBL/GenBank/DDBJ databases">
        <title>Genome Sequencing of selected type strains of the family Eggerthellaceae.</title>
        <authorList>
            <person name="Danylec N."/>
            <person name="Stoll D.A."/>
            <person name="Doetsch A."/>
            <person name="Huch M."/>
        </authorList>
    </citation>
    <scope>NUCLEOTIDE SEQUENCE [LARGE SCALE GENOMIC DNA]</scope>
    <source>
        <strain evidence="9">DSM 16106</strain>
    </source>
</reference>
<dbReference type="Gene3D" id="3.30.450.20">
    <property type="entry name" value="PAS domain"/>
    <property type="match status" value="1"/>
</dbReference>
<proteinExistence type="predicted"/>
<comment type="subcellular location">
    <subcellularLocation>
        <location evidence="1">Cell membrane</location>
        <topology evidence="1">Multi-pass membrane protein</topology>
    </subcellularLocation>
</comment>
<dbReference type="SUPFAM" id="SSF103190">
    <property type="entry name" value="Sensory domain-like"/>
    <property type="match status" value="1"/>
</dbReference>
<dbReference type="NCBIfam" id="TIGR00254">
    <property type="entry name" value="GGDEF"/>
    <property type="match status" value="1"/>
</dbReference>
<evidence type="ECO:0000256" key="5">
    <source>
        <dbReference type="ARBA" id="ARBA00023136"/>
    </source>
</evidence>
<dbReference type="Pfam" id="PF02743">
    <property type="entry name" value="dCache_1"/>
    <property type="match status" value="1"/>
</dbReference>
<dbReference type="InterPro" id="IPR043128">
    <property type="entry name" value="Rev_trsase/Diguanyl_cyclase"/>
</dbReference>
<evidence type="ECO:0000256" key="1">
    <source>
        <dbReference type="ARBA" id="ARBA00004651"/>
    </source>
</evidence>
<name>A0A3N0BJE5_9ACTN</name>
<evidence type="ECO:0000256" key="4">
    <source>
        <dbReference type="ARBA" id="ARBA00022989"/>
    </source>
</evidence>
<keyword evidence="9" id="KW-1185">Reference proteome</keyword>
<dbReference type="SUPFAM" id="SSF55073">
    <property type="entry name" value="Nucleotide cyclase"/>
    <property type="match status" value="1"/>
</dbReference>
<sequence length="635" mass="71798">MRTNILVCLIIIGGFIVTSALSYQANYGASLQNIEQVSRLASDSIYHQLNTAFSKPLNVSLTMANDSLLKLLLSEERDREDDPSYAETIRTYLGEYHELYGYESVFLVSTETGRYYSYNGSDRTITPGDPVNDWYFDLLQSGEAYAANVDNDDAANGEVTLFVNCVIRDSQGDAIGVVGVGMRVEHLQSVFQQYRDDFGVNACLVDDAGTVEVSANHDVGENLSYFDAHPFTEEQEAELTDWDSATESLGFWAGERSSVIPVESDYVVARLLPDTGWHLIVERDTSELLSELRLQLAETLVVIVLIVGVILFVITSVIRNFNRKIVNLTQSIERERRTSFEKATQYLFEDIYEVDVTNDRPANEATENYFESLGAPRGASFSEGLTIIANKQIKEEFREGYLSTFCPDKVLEAYEAGREELRYECMISSGGEYYWLRITGRIVKNEEDGAVHMLVYRQNIDAEKQREDHMRRLAMTDEMTGLYTKSATERVIEHALEEDRTGLFAFFIFDIDVFKQANDRFGHAFGDTVIESFTASIRLAFRKDDIIGRIGGDEFVAFVSVPDEAWAKRKAEELSRELDRDHTSDGKTWHMSASIGIAFAPRDGSDFETLYKHADQALYRTKEKGRNGLTVYGEE</sequence>
<dbReference type="Proteomes" id="UP000278632">
    <property type="component" value="Unassembled WGS sequence"/>
</dbReference>
<dbReference type="CDD" id="cd18773">
    <property type="entry name" value="PDC1_HK_sensor"/>
    <property type="match status" value="1"/>
</dbReference>
<keyword evidence="2" id="KW-1003">Cell membrane</keyword>
<dbReference type="SMART" id="SM00267">
    <property type="entry name" value="GGDEF"/>
    <property type="match status" value="1"/>
</dbReference>
<feature type="transmembrane region" description="Helical" evidence="6">
    <location>
        <begin position="300"/>
        <end position="318"/>
    </location>
</feature>
<evidence type="ECO:0000256" key="6">
    <source>
        <dbReference type="SAM" id="Phobius"/>
    </source>
</evidence>
<keyword evidence="4 6" id="KW-1133">Transmembrane helix</keyword>
<gene>
    <name evidence="8" type="ORF">DMP08_01395</name>
</gene>
<dbReference type="OrthoDB" id="8526884at2"/>
<dbReference type="PROSITE" id="PS50887">
    <property type="entry name" value="GGDEF"/>
    <property type="match status" value="1"/>
</dbReference>
<comment type="caution">
    <text evidence="8">The sequence shown here is derived from an EMBL/GenBank/DDBJ whole genome shotgun (WGS) entry which is preliminary data.</text>
</comment>
<evidence type="ECO:0000256" key="2">
    <source>
        <dbReference type="ARBA" id="ARBA00022475"/>
    </source>
</evidence>
<keyword evidence="3 6" id="KW-0812">Transmembrane</keyword>
<accession>A0A3N0BJE5</accession>
<evidence type="ECO:0000259" key="7">
    <source>
        <dbReference type="PROSITE" id="PS50887"/>
    </source>
</evidence>
<dbReference type="Gene3D" id="3.30.70.270">
    <property type="match status" value="1"/>
</dbReference>
<dbReference type="InterPro" id="IPR029151">
    <property type="entry name" value="Sensor-like_sf"/>
</dbReference>
<dbReference type="InterPro" id="IPR029787">
    <property type="entry name" value="Nucleotide_cyclase"/>
</dbReference>
<dbReference type="InterPro" id="IPR052163">
    <property type="entry name" value="DGC-Regulatory_Protein"/>
</dbReference>
<dbReference type="RefSeq" id="WP_123191229.1">
    <property type="nucleotide sequence ID" value="NZ_QICD01000002.1"/>
</dbReference>
<evidence type="ECO:0000313" key="9">
    <source>
        <dbReference type="Proteomes" id="UP000278632"/>
    </source>
</evidence>
<dbReference type="PANTHER" id="PTHR46663:SF3">
    <property type="entry name" value="SLL0267 PROTEIN"/>
    <property type="match status" value="1"/>
</dbReference>
<dbReference type="InterPro" id="IPR000160">
    <property type="entry name" value="GGDEF_dom"/>
</dbReference>
<dbReference type="AlphaFoldDB" id="A0A3N0BJE5"/>
<dbReference type="EMBL" id="QICD01000002">
    <property type="protein sequence ID" value="RNL48301.1"/>
    <property type="molecule type" value="Genomic_DNA"/>
</dbReference>
<dbReference type="GO" id="GO:0005886">
    <property type="term" value="C:plasma membrane"/>
    <property type="evidence" value="ECO:0007669"/>
    <property type="project" value="UniProtKB-SubCell"/>
</dbReference>
<organism evidence="8 9">
    <name type="scientific">Paraeggerthella hongkongensis</name>
    <dbReference type="NCBI Taxonomy" id="230658"/>
    <lineage>
        <taxon>Bacteria</taxon>
        <taxon>Bacillati</taxon>
        <taxon>Actinomycetota</taxon>
        <taxon>Coriobacteriia</taxon>
        <taxon>Eggerthellales</taxon>
        <taxon>Eggerthellaceae</taxon>
        <taxon>Paraeggerthella</taxon>
    </lineage>
</organism>
<dbReference type="InterPro" id="IPR033479">
    <property type="entry name" value="dCache_1"/>
</dbReference>
<feature type="domain" description="GGDEF" evidence="7">
    <location>
        <begin position="502"/>
        <end position="634"/>
    </location>
</feature>
<dbReference type="Pfam" id="PF00990">
    <property type="entry name" value="GGDEF"/>
    <property type="match status" value="1"/>
</dbReference>
<evidence type="ECO:0000256" key="3">
    <source>
        <dbReference type="ARBA" id="ARBA00022692"/>
    </source>
</evidence>
<evidence type="ECO:0000313" key="8">
    <source>
        <dbReference type="EMBL" id="RNL48301.1"/>
    </source>
</evidence>
<dbReference type="PANTHER" id="PTHR46663">
    <property type="entry name" value="DIGUANYLATE CYCLASE DGCT-RELATED"/>
    <property type="match status" value="1"/>
</dbReference>
<protein>
    <submittedName>
        <fullName evidence="8">GGDEF domain-containing protein</fullName>
    </submittedName>
</protein>